<evidence type="ECO:0000259" key="3">
    <source>
        <dbReference type="PROSITE" id="PS50157"/>
    </source>
</evidence>
<organism evidence="4">
    <name type="scientific">Nymphaea colorata</name>
    <name type="common">pocket water lily</name>
    <dbReference type="NCBI Taxonomy" id="210225"/>
    <lineage>
        <taxon>Eukaryota</taxon>
        <taxon>Viridiplantae</taxon>
        <taxon>Streptophyta</taxon>
        <taxon>Embryophyta</taxon>
        <taxon>Tracheophyta</taxon>
        <taxon>Spermatophyta</taxon>
        <taxon>Magnoliopsida</taxon>
        <taxon>Nymphaeales</taxon>
        <taxon>Nymphaeaceae</taxon>
        <taxon>Nymphaea</taxon>
    </lineage>
</organism>
<gene>
    <name evidence="4" type="ORF">NYM_LOCUS3354</name>
</gene>
<reference evidence="4" key="1">
    <citation type="submission" date="2019-09" db="EMBL/GenBank/DDBJ databases">
        <authorList>
            <person name="Zhang L."/>
        </authorList>
    </citation>
    <scope>NUCLEOTIDE SEQUENCE</scope>
</reference>
<keyword evidence="2" id="KW-0479">Metal-binding</keyword>
<dbReference type="InterPro" id="IPR036236">
    <property type="entry name" value="Znf_C2H2_sf"/>
</dbReference>
<protein>
    <recommendedName>
        <fullName evidence="3">C2H2-type domain-containing protein</fullName>
    </recommendedName>
</protein>
<dbReference type="SUPFAM" id="SSF57667">
    <property type="entry name" value="beta-beta-alpha zinc fingers"/>
    <property type="match status" value="2"/>
</dbReference>
<dbReference type="EMBL" id="LR721774">
    <property type="protein sequence ID" value="VVV48903.1"/>
    <property type="molecule type" value="Genomic_DNA"/>
</dbReference>
<keyword evidence="2" id="KW-0863">Zinc-finger</keyword>
<proteinExistence type="inferred from homology"/>
<dbReference type="AlphaFoldDB" id="A0A5K0W5M9"/>
<dbReference type="OrthoDB" id="9406869at2759"/>
<dbReference type="GO" id="GO:0003700">
    <property type="term" value="F:DNA-binding transcription factor activity"/>
    <property type="evidence" value="ECO:0007669"/>
    <property type="project" value="InterPro"/>
</dbReference>
<evidence type="ECO:0000313" key="4">
    <source>
        <dbReference type="EMBL" id="VVV48903.1"/>
    </source>
</evidence>
<sequence length="291" mass="31765">MESSSVSSLPSSSVLLEATEACDFNPLMVSDELDCFSDEASAFSGFCNLGVPFDRFSEGSTLPTACSTKTASCPLEPSPSSEELDVLEAELKSIHDALMEDVNVGNAGLAEIGFGQDNSFGNTPRSAKKPSLEEASAEQKCTDIAMVSLHLIQNKRPFKCSHCGCEKTFKNPQTLKMHSKTHSSDEVSLQLSSEPVPHACRAGQNKKIPCRCPVCGGTFVGLYELRRHFGRKHSEGEKMHCCKKCGKKFYVEVDLRDHLKLCGEPIGCKCGMKFAFRCNLLAHKKAHPECM</sequence>
<dbReference type="Gene3D" id="3.30.160.60">
    <property type="entry name" value="Classic Zinc Finger"/>
    <property type="match status" value="2"/>
</dbReference>
<dbReference type="InterPro" id="IPR043584">
    <property type="entry name" value="WIP1/2/3/4/5/6"/>
</dbReference>
<feature type="domain" description="C2H2-type" evidence="3">
    <location>
        <begin position="158"/>
        <end position="187"/>
    </location>
</feature>
<dbReference type="PROSITE" id="PS50157">
    <property type="entry name" value="ZINC_FINGER_C2H2_2"/>
    <property type="match status" value="1"/>
</dbReference>
<dbReference type="InterPro" id="IPR013087">
    <property type="entry name" value="Znf_C2H2_type"/>
</dbReference>
<dbReference type="OMA" id="MEYIEWI"/>
<dbReference type="PANTHER" id="PTHR45878:SF44">
    <property type="entry name" value="C2H2-TYPE DOMAIN-CONTAINING PROTEIN"/>
    <property type="match status" value="1"/>
</dbReference>
<accession>A0A5K0W5M9</accession>
<evidence type="ECO:0000256" key="1">
    <source>
        <dbReference type="ARBA" id="ARBA00023452"/>
    </source>
</evidence>
<dbReference type="Gramene" id="NC1G0259740.1">
    <property type="protein sequence ID" value="NC1G0259740.1:cds"/>
    <property type="gene ID" value="NC1G0259740"/>
</dbReference>
<keyword evidence="2" id="KW-0862">Zinc</keyword>
<dbReference type="SMART" id="SM00355">
    <property type="entry name" value="ZnF_C2H2"/>
    <property type="match status" value="3"/>
</dbReference>
<comment type="similarity">
    <text evidence="1">Belongs to the WIP C2H2-type zinc-finger protein family.</text>
</comment>
<dbReference type="GO" id="GO:0008270">
    <property type="term" value="F:zinc ion binding"/>
    <property type="evidence" value="ECO:0007669"/>
    <property type="project" value="UniProtKB-KW"/>
</dbReference>
<dbReference type="PROSITE" id="PS00028">
    <property type="entry name" value="ZINC_FINGER_C2H2_1"/>
    <property type="match status" value="1"/>
</dbReference>
<dbReference type="PANTHER" id="PTHR45878">
    <property type="entry name" value="ZINC FINGER PROTEIN WIP2"/>
    <property type="match status" value="1"/>
</dbReference>
<name>A0A5K0W5M9_9MAGN</name>
<evidence type="ECO:0000256" key="2">
    <source>
        <dbReference type="PROSITE-ProRule" id="PRU00042"/>
    </source>
</evidence>